<dbReference type="AlphaFoldDB" id="A0A4Q2T407"/>
<dbReference type="SUPFAM" id="SSF53474">
    <property type="entry name" value="alpha/beta-Hydrolases"/>
    <property type="match status" value="1"/>
</dbReference>
<dbReference type="EMBL" id="SDWV01000006">
    <property type="protein sequence ID" value="RYC12663.1"/>
    <property type="molecule type" value="Genomic_DNA"/>
</dbReference>
<dbReference type="Gene3D" id="3.40.50.1820">
    <property type="entry name" value="alpha/beta hydrolase"/>
    <property type="match status" value="1"/>
</dbReference>
<keyword evidence="6" id="KW-1185">Reference proteome</keyword>
<evidence type="ECO:0000256" key="1">
    <source>
        <dbReference type="ARBA" id="ARBA00002344"/>
    </source>
</evidence>
<dbReference type="Proteomes" id="UP000291101">
    <property type="component" value="Unassembled WGS sequence"/>
</dbReference>
<evidence type="ECO:0000313" key="5">
    <source>
        <dbReference type="EMBL" id="RYC12663.1"/>
    </source>
</evidence>
<dbReference type="InterPro" id="IPR000073">
    <property type="entry name" value="AB_hydrolase_1"/>
</dbReference>
<evidence type="ECO:0000256" key="3">
    <source>
        <dbReference type="SAM" id="MobiDB-lite"/>
    </source>
</evidence>
<feature type="compositionally biased region" description="Basic residues" evidence="3">
    <location>
        <begin position="363"/>
        <end position="413"/>
    </location>
</feature>
<organism evidence="5 6">
    <name type="scientific">Nocardioides zhouii</name>
    <dbReference type="NCBI Taxonomy" id="1168729"/>
    <lineage>
        <taxon>Bacteria</taxon>
        <taxon>Bacillati</taxon>
        <taxon>Actinomycetota</taxon>
        <taxon>Actinomycetes</taxon>
        <taxon>Propionibacteriales</taxon>
        <taxon>Nocardioidaceae</taxon>
        <taxon>Nocardioides</taxon>
    </lineage>
</organism>
<protein>
    <submittedName>
        <fullName evidence="5">Alpha/beta fold hydrolase</fullName>
    </submittedName>
</protein>
<feature type="domain" description="AB hydrolase-1" evidence="4">
    <location>
        <begin position="113"/>
        <end position="334"/>
    </location>
</feature>
<evidence type="ECO:0000259" key="4">
    <source>
        <dbReference type="Pfam" id="PF00561"/>
    </source>
</evidence>
<proteinExistence type="inferred from homology"/>
<comment type="similarity">
    <text evidence="2">Belongs to the histone H1/H5 family. HCT subfamily.</text>
</comment>
<dbReference type="InterPro" id="IPR051321">
    <property type="entry name" value="PHA/PHB_synthase"/>
</dbReference>
<accession>A0A4Q2T407</accession>
<reference evidence="5 6" key="1">
    <citation type="submission" date="2019-01" db="EMBL/GenBank/DDBJ databases">
        <title>Novel species of Nocardioides.</title>
        <authorList>
            <person name="Liu Q."/>
            <person name="X Y.-H."/>
        </authorList>
    </citation>
    <scope>NUCLEOTIDE SEQUENCE [LARGE SCALE GENOMIC DNA]</scope>
    <source>
        <strain evidence="5 6">HLT2-9</strain>
    </source>
</reference>
<dbReference type="PANTHER" id="PTHR36837">
    <property type="entry name" value="POLY(3-HYDROXYALKANOATE) POLYMERASE SUBUNIT PHAC"/>
    <property type="match status" value="1"/>
</dbReference>
<dbReference type="GO" id="GO:0030527">
    <property type="term" value="F:structural constituent of chromatin"/>
    <property type="evidence" value="ECO:0007669"/>
    <property type="project" value="InterPro"/>
</dbReference>
<keyword evidence="5" id="KW-0378">Hydrolase</keyword>
<dbReference type="RefSeq" id="WP_129426407.1">
    <property type="nucleotide sequence ID" value="NZ_SDWV01000006.1"/>
</dbReference>
<sequence length="440" mass="46511">MDLIPKPDQVVAAAGNVAHTLLYGGLADLRPMPRTLIDDGVLREVYHYRPAADVAETGDPVLLVNPLAAPSLCFDLRRDCSLVEHLVTGGRPTYLVEYGQVSFKDRGLGMEHWVDEVLPEAIRAVHEHSGGRGVHLVGWSLGGIFALLVAADRTDLPIASLTVIGSPVDVTKVPLMAPVRPLLNIGQGAGLVTRAYRALGGVPTPLVNWAFTAASAQKVVTKPLAVLTHLDDTEYLKQMEAVTRFMSNMTAYPGRTFGQLYHRFVKGNALAKGRMEIGDRTIDLAAISVPVLVFAGNTDGIAPLAAVRAVVPLLTGSPQVRFEVVPGGHLGMLTGRAARGTTWEAIDEWVAEWSAGPLPVRKAAGRSRKAPAKKAAAKKTAAKKAAAKKTAAKKAAAKKTAAKKAPARKKAAKKAASPGAIGSNPTRRYGSSGSRALGQR</sequence>
<dbReference type="Pfam" id="PF00561">
    <property type="entry name" value="Abhydrolase_1"/>
    <property type="match status" value="1"/>
</dbReference>
<feature type="compositionally biased region" description="Polar residues" evidence="3">
    <location>
        <begin position="423"/>
        <end position="434"/>
    </location>
</feature>
<dbReference type="Pfam" id="PF07382">
    <property type="entry name" value="HC2"/>
    <property type="match status" value="1"/>
</dbReference>
<comment type="function">
    <text evidence="1">Might have a role in establishing the nucleoid structure of elementary bodies.</text>
</comment>
<dbReference type="InterPro" id="IPR029058">
    <property type="entry name" value="AB_hydrolase_fold"/>
</dbReference>
<name>A0A4Q2T407_9ACTN</name>
<dbReference type="GO" id="GO:0003677">
    <property type="term" value="F:DNA binding"/>
    <property type="evidence" value="ECO:0007669"/>
    <property type="project" value="InterPro"/>
</dbReference>
<dbReference type="OrthoDB" id="345573at2"/>
<dbReference type="GO" id="GO:0016787">
    <property type="term" value="F:hydrolase activity"/>
    <property type="evidence" value="ECO:0007669"/>
    <property type="project" value="UniProtKB-KW"/>
</dbReference>
<feature type="region of interest" description="Disordered" evidence="3">
    <location>
        <begin position="362"/>
        <end position="440"/>
    </location>
</feature>
<dbReference type="PANTHER" id="PTHR36837:SF2">
    <property type="entry name" value="POLY(3-HYDROXYALKANOATE) POLYMERASE SUBUNIT PHAC"/>
    <property type="match status" value="1"/>
</dbReference>
<dbReference type="GO" id="GO:0030261">
    <property type="term" value="P:chromosome condensation"/>
    <property type="evidence" value="ECO:0007669"/>
    <property type="project" value="InterPro"/>
</dbReference>
<gene>
    <name evidence="5" type="ORF">EUA94_08355</name>
</gene>
<evidence type="ECO:0000256" key="2">
    <source>
        <dbReference type="ARBA" id="ARBA00008424"/>
    </source>
</evidence>
<comment type="caution">
    <text evidence="5">The sequence shown here is derived from an EMBL/GenBank/DDBJ whole genome shotgun (WGS) entry which is preliminary data.</text>
</comment>
<dbReference type="InterPro" id="IPR009970">
    <property type="entry name" value="HC2"/>
</dbReference>
<evidence type="ECO:0000313" key="6">
    <source>
        <dbReference type="Proteomes" id="UP000291101"/>
    </source>
</evidence>